<name>A0A812IAR3_9DINO</name>
<dbReference type="Pfam" id="PF10283">
    <property type="entry name" value="zf-CCHH"/>
    <property type="match status" value="1"/>
</dbReference>
<organism evidence="4 5">
    <name type="scientific">Symbiodinium natans</name>
    <dbReference type="NCBI Taxonomy" id="878477"/>
    <lineage>
        <taxon>Eukaryota</taxon>
        <taxon>Sar</taxon>
        <taxon>Alveolata</taxon>
        <taxon>Dinophyceae</taxon>
        <taxon>Suessiales</taxon>
        <taxon>Symbiodiniaceae</taxon>
        <taxon>Symbiodinium</taxon>
    </lineage>
</organism>
<feature type="region of interest" description="Disordered" evidence="1">
    <location>
        <begin position="84"/>
        <end position="111"/>
    </location>
</feature>
<reference evidence="4" key="1">
    <citation type="submission" date="2021-02" db="EMBL/GenBank/DDBJ databases">
        <authorList>
            <person name="Dougan E. K."/>
            <person name="Rhodes N."/>
            <person name="Thang M."/>
            <person name="Chan C."/>
        </authorList>
    </citation>
    <scope>NUCLEOTIDE SEQUENCE</scope>
</reference>
<evidence type="ECO:0000259" key="2">
    <source>
        <dbReference type="Pfam" id="PF10021"/>
    </source>
</evidence>
<evidence type="ECO:0000313" key="5">
    <source>
        <dbReference type="Proteomes" id="UP000604046"/>
    </source>
</evidence>
<dbReference type="InterPro" id="IPR019261">
    <property type="entry name" value="PARG_cat_microbial"/>
</dbReference>
<dbReference type="EMBL" id="CAJNDS010000197">
    <property type="protein sequence ID" value="CAE7025906.1"/>
    <property type="molecule type" value="Genomic_DNA"/>
</dbReference>
<evidence type="ECO:0000256" key="1">
    <source>
        <dbReference type="SAM" id="MobiDB-lite"/>
    </source>
</evidence>
<protein>
    <recommendedName>
        <fullName evidence="6">Microbial-type PARG catalytic domain-containing protein</fullName>
    </recommendedName>
</protein>
<dbReference type="InterPro" id="IPR019406">
    <property type="entry name" value="APLF_PBZ"/>
</dbReference>
<proteinExistence type="predicted"/>
<comment type="caution">
    <text evidence="4">The sequence shown here is derived from an EMBL/GenBank/DDBJ whole genome shotgun (WGS) entry which is preliminary data.</text>
</comment>
<sequence length="421" mass="44674">MGTVLSQANCCVRGICRSFEFFWTRVGRDKELTQSLTASSSGGSAYQTVGPLPVQVVEQEPVFGEHRLERPRCSFGNRCRRSNPDHFLRESHPTDPDNEADSLPVPSVQPGQQLAQRDGNFAWIRMANEKADRELRMASASLSLDVCQARGYQLGNARVALRQVEKLLQGTRILTVEEAGGSLASNAQPRLSVASEPTAFDAALARSARGERVAVVGAASAYHPCGGFRTGGRHALEEAMCVQSSLSISLQRAVWLSRHGAVQVTLPERLKADGRQDWFCYIPERGAILSPSVEVFRAGSDTGYAFLKSAVELAAVVSVAMPNMNPSVKDSPLDAPSDLNAYRALLADKLKAALYGASLAGATTIVVPGVGCGVFKNDPSDVGAALAEAIRSAGAGLREVVLAGVPQSMASAAAAPLGQRL</sequence>
<feature type="compositionally biased region" description="Basic and acidic residues" evidence="1">
    <location>
        <begin position="84"/>
        <end position="95"/>
    </location>
</feature>
<accession>A0A812IAR3</accession>
<evidence type="ECO:0000259" key="3">
    <source>
        <dbReference type="Pfam" id="PF10283"/>
    </source>
</evidence>
<dbReference type="Gene3D" id="3.40.220.10">
    <property type="entry name" value="Leucine Aminopeptidase, subunit E, domain 1"/>
    <property type="match status" value="1"/>
</dbReference>
<keyword evidence="5" id="KW-1185">Reference proteome</keyword>
<dbReference type="OrthoDB" id="410942at2759"/>
<dbReference type="InterPro" id="IPR043472">
    <property type="entry name" value="Macro_dom-like"/>
</dbReference>
<dbReference type="PANTHER" id="PTHR35596:SF1">
    <property type="entry name" value="MICROBIAL-TYPE PARG CATALYTIC DOMAIN-CONTAINING PROTEIN"/>
    <property type="match status" value="1"/>
</dbReference>
<dbReference type="Pfam" id="PF10021">
    <property type="entry name" value="PARG_cat_microb"/>
    <property type="match status" value="1"/>
</dbReference>
<evidence type="ECO:0008006" key="6">
    <source>
        <dbReference type="Google" id="ProtNLM"/>
    </source>
</evidence>
<evidence type="ECO:0000313" key="4">
    <source>
        <dbReference type="EMBL" id="CAE7025906.1"/>
    </source>
</evidence>
<feature type="domain" description="Microbial-type PARG catalytic" evidence="2">
    <location>
        <begin position="143"/>
        <end position="297"/>
    </location>
</feature>
<feature type="domain" description="PBZ-type" evidence="3">
    <location>
        <begin position="70"/>
        <end position="95"/>
    </location>
</feature>
<dbReference type="PANTHER" id="PTHR35596">
    <property type="entry name" value="DUF2263 DOMAIN-CONTAINING PROTEIN"/>
    <property type="match status" value="1"/>
</dbReference>
<dbReference type="Proteomes" id="UP000604046">
    <property type="component" value="Unassembled WGS sequence"/>
</dbReference>
<dbReference type="AlphaFoldDB" id="A0A812IAR3"/>
<gene>
    <name evidence="4" type="ORF">SNAT2548_LOCUS3209</name>
</gene>